<organism evidence="11 12">
    <name type="scientific">Caenorhabditis auriculariae</name>
    <dbReference type="NCBI Taxonomy" id="2777116"/>
    <lineage>
        <taxon>Eukaryota</taxon>
        <taxon>Metazoa</taxon>
        <taxon>Ecdysozoa</taxon>
        <taxon>Nematoda</taxon>
        <taxon>Chromadorea</taxon>
        <taxon>Rhabditida</taxon>
        <taxon>Rhabditina</taxon>
        <taxon>Rhabditomorpha</taxon>
        <taxon>Rhabditoidea</taxon>
        <taxon>Rhabditidae</taxon>
        <taxon>Peloderinae</taxon>
        <taxon>Caenorhabditis</taxon>
    </lineage>
</organism>
<evidence type="ECO:0000313" key="12">
    <source>
        <dbReference type="Proteomes" id="UP000835052"/>
    </source>
</evidence>
<feature type="transmembrane region" description="Helical" evidence="9">
    <location>
        <begin position="27"/>
        <end position="47"/>
    </location>
</feature>
<feature type="transmembrane region" description="Helical" evidence="9">
    <location>
        <begin position="195"/>
        <end position="215"/>
    </location>
</feature>
<dbReference type="PRINTS" id="PR01333">
    <property type="entry name" value="2POREKCHANEL"/>
</dbReference>
<dbReference type="SUPFAM" id="SSF81324">
    <property type="entry name" value="Voltage-gated potassium channels"/>
    <property type="match status" value="2"/>
</dbReference>
<dbReference type="AlphaFoldDB" id="A0A8S1HXX8"/>
<comment type="subcellular location">
    <subcellularLocation>
        <location evidence="1">Membrane</location>
        <topology evidence="1">Multi-pass membrane protein</topology>
    </subcellularLocation>
</comment>
<keyword evidence="3 8" id="KW-0812">Transmembrane</keyword>
<dbReference type="GO" id="GO:0022841">
    <property type="term" value="F:potassium ion leak channel activity"/>
    <property type="evidence" value="ECO:0007669"/>
    <property type="project" value="TreeGrafter"/>
</dbReference>
<keyword evidence="5 8" id="KW-0406">Ion transport</keyword>
<dbReference type="Proteomes" id="UP000835052">
    <property type="component" value="Unassembled WGS sequence"/>
</dbReference>
<dbReference type="GO" id="GO:0015271">
    <property type="term" value="F:outward rectifier potassium channel activity"/>
    <property type="evidence" value="ECO:0007669"/>
    <property type="project" value="TreeGrafter"/>
</dbReference>
<keyword evidence="6 9" id="KW-0472">Membrane</keyword>
<feature type="domain" description="Potassium channel" evidence="10">
    <location>
        <begin position="113"/>
        <end position="181"/>
    </location>
</feature>
<evidence type="ECO:0000256" key="1">
    <source>
        <dbReference type="ARBA" id="ARBA00004141"/>
    </source>
</evidence>
<evidence type="ECO:0000256" key="4">
    <source>
        <dbReference type="ARBA" id="ARBA00022989"/>
    </source>
</evidence>
<reference evidence="11" key="1">
    <citation type="submission" date="2020-10" db="EMBL/GenBank/DDBJ databases">
        <authorList>
            <person name="Kikuchi T."/>
        </authorList>
    </citation>
    <scope>NUCLEOTIDE SEQUENCE</scope>
    <source>
        <strain evidence="11">NKZ352</strain>
    </source>
</reference>
<proteinExistence type="inferred from homology"/>
<evidence type="ECO:0000256" key="2">
    <source>
        <dbReference type="ARBA" id="ARBA00022448"/>
    </source>
</evidence>
<evidence type="ECO:0000256" key="8">
    <source>
        <dbReference type="RuleBase" id="RU003857"/>
    </source>
</evidence>
<dbReference type="Gene3D" id="1.10.287.70">
    <property type="match status" value="1"/>
</dbReference>
<feature type="domain" description="Potassium channel" evidence="10">
    <location>
        <begin position="202"/>
        <end position="271"/>
    </location>
</feature>
<accession>A0A8S1HXX8</accession>
<evidence type="ECO:0000256" key="7">
    <source>
        <dbReference type="ARBA" id="ARBA00023303"/>
    </source>
</evidence>
<evidence type="ECO:0000256" key="3">
    <source>
        <dbReference type="ARBA" id="ARBA00022692"/>
    </source>
</evidence>
<dbReference type="Pfam" id="PF07885">
    <property type="entry name" value="Ion_trans_2"/>
    <property type="match status" value="2"/>
</dbReference>
<keyword evidence="2 8" id="KW-0813">Transport</keyword>
<comment type="similarity">
    <text evidence="8">Belongs to the two pore domain potassium channel (TC 1.A.1.8) family.</text>
</comment>
<feature type="transmembrane region" description="Helical" evidence="9">
    <location>
        <begin position="157"/>
        <end position="175"/>
    </location>
</feature>
<evidence type="ECO:0000256" key="9">
    <source>
        <dbReference type="SAM" id="Phobius"/>
    </source>
</evidence>
<dbReference type="InterPro" id="IPR003280">
    <property type="entry name" value="2pore_dom_K_chnl"/>
</dbReference>
<dbReference type="InterPro" id="IPR013099">
    <property type="entry name" value="K_chnl_dom"/>
</dbReference>
<dbReference type="PANTHER" id="PTHR11003:SF309">
    <property type="entry name" value="POTASSIUM CHANNEL DOMAIN-CONTAINING PROTEIN"/>
    <property type="match status" value="1"/>
</dbReference>
<dbReference type="GO" id="GO:0030322">
    <property type="term" value="P:stabilization of membrane potential"/>
    <property type="evidence" value="ECO:0007669"/>
    <property type="project" value="TreeGrafter"/>
</dbReference>
<evidence type="ECO:0000256" key="6">
    <source>
        <dbReference type="ARBA" id="ARBA00023136"/>
    </source>
</evidence>
<evidence type="ECO:0000259" key="10">
    <source>
        <dbReference type="Pfam" id="PF07885"/>
    </source>
</evidence>
<keyword evidence="7 8" id="KW-0407">Ion channel</keyword>
<name>A0A8S1HXX8_9PELO</name>
<dbReference type="OrthoDB" id="297496at2759"/>
<sequence>MGRKEGGIAAIMAGRPLVNVKSGGPHVALLLGSAIYVYLGALFFQAIESAHENAETTRIEQKFSELQRELVSRAQSVKNLGSIQQNESLSEMIELFTQRFMSDFANPIAANYYDSIFYNNGKYVPLWKMDSAILFAATSIVPVGYGYITPLTPTGRVALCIYAGVGVPMALVMLTDLGKFLCEVFFRLFKENVNLFMAVLILTLILYSVIGGLILTQLSGMSMVDGIYFSTVTIFMIGFGDIGMTIPVAYVLIFIVCGVTLVTISVDVVAASVIHHIHYMGRQVGKAKEIAEKMLQMAQKINISRGLGLGMAQLGAFARMGLLAEGDGIKGSSTMETRLSTEEIQFRKRKSTAFDPDIDFDLIDHKDDATCYLYGFGFHGNVGFADMDDQDDVFYT</sequence>
<evidence type="ECO:0000256" key="5">
    <source>
        <dbReference type="ARBA" id="ARBA00023065"/>
    </source>
</evidence>
<dbReference type="GO" id="GO:0005886">
    <property type="term" value="C:plasma membrane"/>
    <property type="evidence" value="ECO:0007669"/>
    <property type="project" value="TreeGrafter"/>
</dbReference>
<feature type="transmembrane region" description="Helical" evidence="9">
    <location>
        <begin position="227"/>
        <end position="246"/>
    </location>
</feature>
<keyword evidence="4 9" id="KW-1133">Transmembrane helix</keyword>
<feature type="transmembrane region" description="Helical" evidence="9">
    <location>
        <begin position="131"/>
        <end position="148"/>
    </location>
</feature>
<gene>
    <name evidence="11" type="ORF">CAUJ_LOCUS13889</name>
</gene>
<dbReference type="PANTHER" id="PTHR11003">
    <property type="entry name" value="POTASSIUM CHANNEL, SUBFAMILY K"/>
    <property type="match status" value="1"/>
</dbReference>
<keyword evidence="12" id="KW-1185">Reference proteome</keyword>
<protein>
    <recommendedName>
        <fullName evidence="10">Potassium channel domain-containing protein</fullName>
    </recommendedName>
</protein>
<feature type="transmembrane region" description="Helical" evidence="9">
    <location>
        <begin position="252"/>
        <end position="274"/>
    </location>
</feature>
<comment type="caution">
    <text evidence="11">The sequence shown here is derived from an EMBL/GenBank/DDBJ whole genome shotgun (WGS) entry which is preliminary data.</text>
</comment>
<dbReference type="EMBL" id="CAJGYM010000111">
    <property type="protein sequence ID" value="CAD6197982.1"/>
    <property type="molecule type" value="Genomic_DNA"/>
</dbReference>
<evidence type="ECO:0000313" key="11">
    <source>
        <dbReference type="EMBL" id="CAD6197982.1"/>
    </source>
</evidence>